<dbReference type="RefSeq" id="WP_261495273.1">
    <property type="nucleotide sequence ID" value="NZ_JAOCQF010000001.1"/>
</dbReference>
<dbReference type="PANTHER" id="PTHR41386:SF1">
    <property type="entry name" value="MEMBRANE PROTEIN"/>
    <property type="match status" value="1"/>
</dbReference>
<keyword evidence="1" id="KW-1133">Transmembrane helix</keyword>
<keyword evidence="1" id="KW-0472">Membrane</keyword>
<dbReference type="Proteomes" id="UP001205601">
    <property type="component" value="Unassembled WGS sequence"/>
</dbReference>
<comment type="caution">
    <text evidence="2">The sequence shown here is derived from an EMBL/GenBank/DDBJ whole genome shotgun (WGS) entry which is preliminary data.</text>
</comment>
<proteinExistence type="predicted"/>
<dbReference type="PANTHER" id="PTHR41386">
    <property type="entry name" value="INTEGRAL MEMBRANE PROTEIN-RELATED"/>
    <property type="match status" value="1"/>
</dbReference>
<organism evidence="2 3">
    <name type="scientific">Albidovulum sediminis</name>
    <dbReference type="NCBI Taxonomy" id="3066345"/>
    <lineage>
        <taxon>Bacteria</taxon>
        <taxon>Pseudomonadati</taxon>
        <taxon>Pseudomonadota</taxon>
        <taxon>Alphaproteobacteria</taxon>
        <taxon>Rhodobacterales</taxon>
        <taxon>Paracoccaceae</taxon>
        <taxon>Albidovulum</taxon>
    </lineage>
</organism>
<sequence>MDETVRELAERLLSRGYEDLPEREQRVLRRIASRAAISRNVNESFHERLTMGQRIADRVAAFGGSWTFILLFACVILGWVGVNAWLLTVPPDPYPFVFLNLIPSMLAAVQAPVIMMSQNRQAAKDRLAAAHDYEVNLKAELEIMRLHEKLDALRQHELVEHFRTLEARIEAMADPRRQS</sequence>
<dbReference type="InterPro" id="IPR010406">
    <property type="entry name" value="DUF1003"/>
</dbReference>
<evidence type="ECO:0000313" key="2">
    <source>
        <dbReference type="EMBL" id="MCT8329785.1"/>
    </source>
</evidence>
<feature type="transmembrane region" description="Helical" evidence="1">
    <location>
        <begin position="94"/>
        <end position="116"/>
    </location>
</feature>
<accession>A0ABT2NLJ4</accession>
<keyword evidence="3" id="KW-1185">Reference proteome</keyword>
<reference evidence="3" key="1">
    <citation type="submission" date="2023-07" db="EMBL/GenBank/DDBJ databases">
        <title>Defluviimonas sediminis sp. nov., isolated from mangrove sediment.</title>
        <authorList>
            <person name="Liu L."/>
            <person name="Li J."/>
            <person name="Huang Y."/>
            <person name="Pan J."/>
            <person name="Li M."/>
        </authorList>
    </citation>
    <scope>NUCLEOTIDE SEQUENCE [LARGE SCALE GENOMIC DNA]</scope>
    <source>
        <strain evidence="3">FT324</strain>
    </source>
</reference>
<feature type="transmembrane region" description="Helical" evidence="1">
    <location>
        <begin position="59"/>
        <end position="82"/>
    </location>
</feature>
<gene>
    <name evidence="2" type="ORF">N5I32_09695</name>
</gene>
<evidence type="ECO:0000256" key="1">
    <source>
        <dbReference type="SAM" id="Phobius"/>
    </source>
</evidence>
<dbReference type="EMBL" id="JAOCQF010000001">
    <property type="protein sequence ID" value="MCT8329785.1"/>
    <property type="molecule type" value="Genomic_DNA"/>
</dbReference>
<dbReference type="Pfam" id="PF06210">
    <property type="entry name" value="DUF1003"/>
    <property type="match status" value="1"/>
</dbReference>
<keyword evidence="1" id="KW-0812">Transmembrane</keyword>
<protein>
    <submittedName>
        <fullName evidence="2">DUF1003 domain-containing protein</fullName>
    </submittedName>
</protein>
<evidence type="ECO:0000313" key="3">
    <source>
        <dbReference type="Proteomes" id="UP001205601"/>
    </source>
</evidence>
<name>A0ABT2NLJ4_9RHOB</name>